<gene>
    <name evidence="3" type="ORF">J2S42_007321</name>
</gene>
<dbReference type="PIRSF" id="PIRSF000126">
    <property type="entry name" value="11-beta-HSD1"/>
    <property type="match status" value="1"/>
</dbReference>
<evidence type="ECO:0000313" key="3">
    <source>
        <dbReference type="EMBL" id="MDQ0370652.1"/>
    </source>
</evidence>
<dbReference type="PANTHER" id="PTHR43899">
    <property type="entry name" value="RH59310P"/>
    <property type="match status" value="1"/>
</dbReference>
<dbReference type="GO" id="GO:0016491">
    <property type="term" value="F:oxidoreductase activity"/>
    <property type="evidence" value="ECO:0007669"/>
    <property type="project" value="UniProtKB-KW"/>
</dbReference>
<accession>A0AAE4B1I4</accession>
<dbReference type="InterPro" id="IPR036291">
    <property type="entry name" value="NAD(P)-bd_dom_sf"/>
</dbReference>
<dbReference type="PANTHER" id="PTHR43899:SF13">
    <property type="entry name" value="RH59310P"/>
    <property type="match status" value="1"/>
</dbReference>
<organism evidence="3 4">
    <name type="scientific">Catenuloplanes indicus</name>
    <dbReference type="NCBI Taxonomy" id="137267"/>
    <lineage>
        <taxon>Bacteria</taxon>
        <taxon>Bacillati</taxon>
        <taxon>Actinomycetota</taxon>
        <taxon>Actinomycetes</taxon>
        <taxon>Micromonosporales</taxon>
        <taxon>Micromonosporaceae</taxon>
        <taxon>Catenuloplanes</taxon>
    </lineage>
</organism>
<evidence type="ECO:0000256" key="1">
    <source>
        <dbReference type="ARBA" id="ARBA00006484"/>
    </source>
</evidence>
<comment type="similarity">
    <text evidence="1">Belongs to the short-chain dehydrogenases/reductases (SDR) family.</text>
</comment>
<sequence length="257" mass="26108">MGLALVTGASSGIGQAFAERLAADGHDLIVTGRRRDRLDALAASLPGVDVRVVVADLGTDAGVDTVAELCASEPLTMLVNNAGVAHYMPMSALPAAKARELVHVKVVAPTMLTRAALPGMISRGTGTVVAVAGMIAFSGPAPASLMPRRAVYAGTLAHALTMTQTLHAELDGTGVTAHVVCPGVVATEFHSVQGMDLSAVPRMPAADVVTAALTGIGRGEVVIAPGVEDRGLLDSVFTAELAAFGGQSPRLASRYRA</sequence>
<reference evidence="3 4" key="1">
    <citation type="submission" date="2023-07" db="EMBL/GenBank/DDBJ databases">
        <title>Sequencing the genomes of 1000 actinobacteria strains.</title>
        <authorList>
            <person name="Klenk H.-P."/>
        </authorList>
    </citation>
    <scope>NUCLEOTIDE SEQUENCE [LARGE SCALE GENOMIC DNA]</scope>
    <source>
        <strain evidence="3 4">DSM 44709</strain>
    </source>
</reference>
<dbReference type="RefSeq" id="WP_307246784.1">
    <property type="nucleotide sequence ID" value="NZ_JAUSUZ010000001.1"/>
</dbReference>
<dbReference type="AlphaFoldDB" id="A0AAE4B1I4"/>
<evidence type="ECO:0000313" key="4">
    <source>
        <dbReference type="Proteomes" id="UP001240236"/>
    </source>
</evidence>
<dbReference type="EMBL" id="JAUSUZ010000001">
    <property type="protein sequence ID" value="MDQ0370652.1"/>
    <property type="molecule type" value="Genomic_DNA"/>
</dbReference>
<dbReference type="PRINTS" id="PR00081">
    <property type="entry name" value="GDHRDH"/>
</dbReference>
<name>A0AAE4B1I4_9ACTN</name>
<dbReference type="SUPFAM" id="SSF51735">
    <property type="entry name" value="NAD(P)-binding Rossmann-fold domains"/>
    <property type="match status" value="1"/>
</dbReference>
<protein>
    <submittedName>
        <fullName evidence="3">Short-subunit dehydrogenase</fullName>
    </submittedName>
</protein>
<dbReference type="Pfam" id="PF00106">
    <property type="entry name" value="adh_short"/>
    <property type="match status" value="1"/>
</dbReference>
<keyword evidence="4" id="KW-1185">Reference proteome</keyword>
<dbReference type="InterPro" id="IPR002347">
    <property type="entry name" value="SDR_fam"/>
</dbReference>
<proteinExistence type="inferred from homology"/>
<comment type="caution">
    <text evidence="3">The sequence shown here is derived from an EMBL/GenBank/DDBJ whole genome shotgun (WGS) entry which is preliminary data.</text>
</comment>
<dbReference type="Gene3D" id="3.40.50.720">
    <property type="entry name" value="NAD(P)-binding Rossmann-like Domain"/>
    <property type="match status" value="1"/>
</dbReference>
<dbReference type="InterPro" id="IPR051019">
    <property type="entry name" value="VLCFA-Steroid_DH"/>
</dbReference>
<dbReference type="CDD" id="cd05233">
    <property type="entry name" value="SDR_c"/>
    <property type="match status" value="1"/>
</dbReference>
<evidence type="ECO:0000256" key="2">
    <source>
        <dbReference type="ARBA" id="ARBA00023002"/>
    </source>
</evidence>
<dbReference type="Proteomes" id="UP001240236">
    <property type="component" value="Unassembled WGS sequence"/>
</dbReference>
<keyword evidence="2" id="KW-0560">Oxidoreductase</keyword>